<evidence type="ECO:0000313" key="2">
    <source>
        <dbReference type="EMBL" id="QXV67921.1"/>
    </source>
</evidence>
<dbReference type="InterPro" id="IPR003360">
    <property type="entry name" value="US22-like"/>
</dbReference>
<evidence type="ECO:0000313" key="3">
    <source>
        <dbReference type="Proteomes" id="UP000099188"/>
    </source>
</evidence>
<sequence>MDFAGGPGAEGAAEAALAAVVPPQLPSLDALMGLPGAAAGEDPMALYRQVLRDFKDLFMCLDPLEITRFVQRNEGRCLCLGPPKGWHVTLRLEDEIIVSAKKAASKLVCCGEPLTPLGYAVILLPDPRRDRDDSVISTPYVVFQGRYSRIYAYDTRDQYLVLVAHNLDELARYGVSRSEIAYRDVVHTALRRRQPPLPRRYPRGARTMHILFLNDTTPEGSYATAERILNCDVKLHTPGYGTVIMRLMKTVQQLQCVWPFCALNDAECRRWWWGIRANLCTPWYLLGVTGRPRPGRAFVAEVLVLLDWFGAVYAIQMDDPNHYVRRVANSVTEFFRMGLLKMVFRHRRFERERQRQTRMEHRHLCPHHHERAVDHKRDILFNEDAWHPDERRERERRVLQQHYEWLCLTERFDPHEGAWERLDPNALVLHRYDTNSQTYVVDPDIVGLQAAEREAAERQDDTGPRLHCLVTTRSSTRDGAERVISALVQQSRLVTYSDPFPLKSLTGVREYIQI</sequence>
<evidence type="ECO:0000313" key="1">
    <source>
        <dbReference type="EMBL" id="AAM00803.1"/>
    </source>
</evidence>
<keyword evidence="3" id="KW-1185">Reference proteome</keyword>
<dbReference type="Proteomes" id="UP000099188">
    <property type="component" value="Segment"/>
</dbReference>
<dbReference type="GeneID" id="935592"/>
<gene>
    <name evidence="1" type="primary">US24</name>
    <name evidence="1" type="ORF">CCMVgp155</name>
</gene>
<dbReference type="Pfam" id="PF02393">
    <property type="entry name" value="US22"/>
    <property type="match status" value="2"/>
</dbReference>
<dbReference type="OrthoDB" id="2941at10239"/>
<accession>Q8QRT5</accession>
<reference evidence="1 3" key="1">
    <citation type="journal article" date="2003" name="J. Gen. Virol.">
        <title>The human cytomegalovirus genome revisited: comparison with the chimpanzee cytomegalovirus genome.</title>
        <authorList>
            <person name="Davison A.J."/>
            <person name="Dolan A."/>
            <person name="Akter P."/>
            <person name="Addison C."/>
            <person name="Dargan D.J."/>
            <person name="Alcendor D.J."/>
            <person name="McGeoch D.J."/>
            <person name="Hayward G.S."/>
        </authorList>
    </citation>
    <scope>NUCLEOTIDE SEQUENCE [LARGE SCALE GENOMIC DNA]</scope>
    <source>
        <strain evidence="1">Heberling</strain>
    </source>
</reference>
<protein>
    <submittedName>
        <fullName evidence="1">Tegument protein US24</fullName>
    </submittedName>
</protein>
<name>Q8QRT5_9BETA</name>
<organism evidence="1 3">
    <name type="scientific">Panine betaherpesvirus 2</name>
    <name type="common">Chimpanzee cytomegalovirus</name>
    <dbReference type="NCBI Taxonomy" id="188763"/>
    <lineage>
        <taxon>Viruses</taxon>
        <taxon>Duplodnaviria</taxon>
        <taxon>Heunggongvirae</taxon>
        <taxon>Peploviricota</taxon>
        <taxon>Herviviricetes</taxon>
        <taxon>Herpesvirales</taxon>
        <taxon>Orthoherpesviridae</taxon>
        <taxon>Betaherpesvirinae</taxon>
        <taxon>Cytomegalovirus</taxon>
        <taxon>Cytomegalovirus paninebeta2</taxon>
    </lineage>
</organism>
<dbReference type="EMBL" id="AF480884">
    <property type="protein sequence ID" value="AAM00803.1"/>
    <property type="molecule type" value="Genomic_DNA"/>
</dbReference>
<dbReference type="EMBL" id="MZ151943">
    <property type="protein sequence ID" value="QXV67921.1"/>
    <property type="molecule type" value="Genomic_DNA"/>
</dbReference>
<dbReference type="KEGG" id="vg:935592"/>
<dbReference type="RefSeq" id="NP_612797.1">
    <property type="nucleotide sequence ID" value="NC_003521.1"/>
</dbReference>
<reference evidence="2" key="2">
    <citation type="submission" date="2021-05" db="EMBL/GenBank/DDBJ databases">
        <title>Cloning and multi-omic analysis of chimpanzee cytomegalovirus: a resource for comparative functional genomics.</title>
        <authorList>
            <person name="Phan Q.V."/>
        </authorList>
    </citation>
    <scope>NUCLEOTIDE SEQUENCE</scope>
    <source>
        <strain evidence="2">Heberling</strain>
    </source>
</reference>
<proteinExistence type="predicted"/>